<evidence type="ECO:0000256" key="10">
    <source>
        <dbReference type="ARBA" id="ARBA00022777"/>
    </source>
</evidence>
<dbReference type="Pfam" id="PF01326">
    <property type="entry name" value="PPDK_N"/>
    <property type="match status" value="1"/>
</dbReference>
<keyword evidence="8" id="KW-0479">Metal-binding</keyword>
<keyword evidence="7" id="KW-0808">Transferase</keyword>
<evidence type="ECO:0000256" key="3">
    <source>
        <dbReference type="ARBA" id="ARBA00004742"/>
    </source>
</evidence>
<dbReference type="InterPro" id="IPR013815">
    <property type="entry name" value="ATP_grasp_subdomain_1"/>
</dbReference>
<dbReference type="GO" id="GO:0005524">
    <property type="term" value="F:ATP binding"/>
    <property type="evidence" value="ECO:0007669"/>
    <property type="project" value="UniProtKB-KW"/>
</dbReference>
<evidence type="ECO:0000256" key="6">
    <source>
        <dbReference type="ARBA" id="ARBA00021623"/>
    </source>
</evidence>
<evidence type="ECO:0000256" key="12">
    <source>
        <dbReference type="ARBA" id="ARBA00022842"/>
    </source>
</evidence>
<evidence type="ECO:0000256" key="8">
    <source>
        <dbReference type="ARBA" id="ARBA00022723"/>
    </source>
</evidence>
<evidence type="ECO:0000256" key="2">
    <source>
        <dbReference type="ARBA" id="ARBA00002988"/>
    </source>
</evidence>
<comment type="pathway">
    <text evidence="3">Carbohydrate biosynthesis; gluconeogenesis.</text>
</comment>
<comment type="function">
    <text evidence="2">Catalyzes the phosphorylation of pyruvate to phosphoenolpyruvate.</text>
</comment>
<proteinExistence type="inferred from homology"/>
<accession>A0A1G2M3Q5</accession>
<dbReference type="EMBL" id="MHRF01000013">
    <property type="protein sequence ID" value="OHA17702.1"/>
    <property type="molecule type" value="Genomic_DNA"/>
</dbReference>
<evidence type="ECO:0000256" key="11">
    <source>
        <dbReference type="ARBA" id="ARBA00022840"/>
    </source>
</evidence>
<evidence type="ECO:0000256" key="9">
    <source>
        <dbReference type="ARBA" id="ARBA00022741"/>
    </source>
</evidence>
<dbReference type="AlphaFoldDB" id="A0A1G2M3Q5"/>
<feature type="domain" description="Pyruvate phosphate dikinase AMP/ATP-binding" evidence="15">
    <location>
        <begin position="17"/>
        <end position="315"/>
    </location>
</feature>
<keyword evidence="10" id="KW-0418">Kinase</keyword>
<evidence type="ECO:0000256" key="14">
    <source>
        <dbReference type="ARBA" id="ARBA00047700"/>
    </source>
</evidence>
<comment type="caution">
    <text evidence="16">The sequence shown here is derived from an EMBL/GenBank/DDBJ whole genome shotgun (WGS) entry which is preliminary data.</text>
</comment>
<name>A0A1G2M3Q5_9BACT</name>
<dbReference type="SUPFAM" id="SSF56059">
    <property type="entry name" value="Glutathione synthetase ATP-binding domain-like"/>
    <property type="match status" value="1"/>
</dbReference>
<dbReference type="PANTHER" id="PTHR43030">
    <property type="entry name" value="PHOSPHOENOLPYRUVATE SYNTHASE"/>
    <property type="match status" value="1"/>
</dbReference>
<evidence type="ECO:0000256" key="7">
    <source>
        <dbReference type="ARBA" id="ARBA00022679"/>
    </source>
</evidence>
<comment type="cofactor">
    <cofactor evidence="1">
        <name>Mg(2+)</name>
        <dbReference type="ChEBI" id="CHEBI:18420"/>
    </cofactor>
</comment>
<dbReference type="Gene3D" id="3.30.470.20">
    <property type="entry name" value="ATP-grasp fold, B domain"/>
    <property type="match status" value="1"/>
</dbReference>
<dbReference type="PANTHER" id="PTHR43030:SF1">
    <property type="entry name" value="PHOSPHOENOLPYRUVATE SYNTHASE"/>
    <property type="match status" value="1"/>
</dbReference>
<dbReference type="GO" id="GO:0006094">
    <property type="term" value="P:gluconeogenesis"/>
    <property type="evidence" value="ECO:0007669"/>
    <property type="project" value="UniProtKB-UniPathway"/>
</dbReference>
<dbReference type="InterPro" id="IPR002192">
    <property type="entry name" value="PPDK_AMP/ATP-bd"/>
</dbReference>
<evidence type="ECO:0000256" key="5">
    <source>
        <dbReference type="ARBA" id="ARBA00011996"/>
    </source>
</evidence>
<dbReference type="GO" id="GO:0008986">
    <property type="term" value="F:pyruvate, water dikinase activity"/>
    <property type="evidence" value="ECO:0007669"/>
    <property type="project" value="UniProtKB-EC"/>
</dbReference>
<evidence type="ECO:0000259" key="15">
    <source>
        <dbReference type="Pfam" id="PF01326"/>
    </source>
</evidence>
<sequence>MEIVRRFDQLNKGDAAIAGGKGASLGEMTQAGIPVPEGFVVLAGAFERFLAETDLGVEIDAILHTVNHQEIHTVEKASEKIQEMILEAKMPQDIASTIGAEFGRLGAKFVAVRSSATAEDSASAAWAGQLDSFLNTTEKNVLEKVQHCWASLFTPRAVFYRFEKELHNTKISVAVVIQKMVESEAAGIAFSVHPVTEDRNQLIIEAALGLGEAVVSGQITPDSYVVHKSDRLILDKNVVTQERGLFKKSGEHGGNEWRDISSSEGEKQVLSDEEIFALSDLVIKIENHYKFPCDIEWAREDGKFYIVQSRPITTLK</sequence>
<dbReference type="GO" id="GO:0046872">
    <property type="term" value="F:metal ion binding"/>
    <property type="evidence" value="ECO:0007669"/>
    <property type="project" value="UniProtKB-KW"/>
</dbReference>
<keyword evidence="9" id="KW-0547">Nucleotide-binding</keyword>
<gene>
    <name evidence="16" type="ORF">A2664_03740</name>
</gene>
<dbReference type="Gene3D" id="3.30.1490.20">
    <property type="entry name" value="ATP-grasp fold, A domain"/>
    <property type="match status" value="1"/>
</dbReference>
<reference evidence="16 17" key="1">
    <citation type="journal article" date="2016" name="Nat. Commun.">
        <title>Thousands of microbial genomes shed light on interconnected biogeochemical processes in an aquifer system.</title>
        <authorList>
            <person name="Anantharaman K."/>
            <person name="Brown C.T."/>
            <person name="Hug L.A."/>
            <person name="Sharon I."/>
            <person name="Castelle C.J."/>
            <person name="Probst A.J."/>
            <person name="Thomas B.C."/>
            <person name="Singh A."/>
            <person name="Wilkins M.J."/>
            <person name="Karaoz U."/>
            <person name="Brodie E.L."/>
            <person name="Williams K.H."/>
            <person name="Hubbard S.S."/>
            <person name="Banfield J.F."/>
        </authorList>
    </citation>
    <scope>NUCLEOTIDE SEQUENCE [LARGE SCALE GENOMIC DNA]</scope>
</reference>
<dbReference type="EC" id="2.7.9.2" evidence="5"/>
<keyword evidence="12" id="KW-0460">Magnesium</keyword>
<dbReference type="Proteomes" id="UP000178873">
    <property type="component" value="Unassembled WGS sequence"/>
</dbReference>
<dbReference type="UniPathway" id="UPA00138"/>
<dbReference type="STRING" id="1802301.A2664_03740"/>
<evidence type="ECO:0000256" key="4">
    <source>
        <dbReference type="ARBA" id="ARBA00007837"/>
    </source>
</evidence>
<comment type="catalytic activity">
    <reaction evidence="14">
        <text>pyruvate + ATP + H2O = phosphoenolpyruvate + AMP + phosphate + 2 H(+)</text>
        <dbReference type="Rhea" id="RHEA:11364"/>
        <dbReference type="ChEBI" id="CHEBI:15361"/>
        <dbReference type="ChEBI" id="CHEBI:15377"/>
        <dbReference type="ChEBI" id="CHEBI:15378"/>
        <dbReference type="ChEBI" id="CHEBI:30616"/>
        <dbReference type="ChEBI" id="CHEBI:43474"/>
        <dbReference type="ChEBI" id="CHEBI:58702"/>
        <dbReference type="ChEBI" id="CHEBI:456215"/>
        <dbReference type="EC" id="2.7.9.2"/>
    </reaction>
</comment>
<protein>
    <recommendedName>
        <fullName evidence="6">Phosphoenolpyruvate synthase</fullName>
        <ecNumber evidence="5">2.7.9.2</ecNumber>
    </recommendedName>
    <alternativeName>
        <fullName evidence="13">Pyruvate, water dikinase</fullName>
    </alternativeName>
</protein>
<keyword evidence="11" id="KW-0067">ATP-binding</keyword>
<comment type="similarity">
    <text evidence="4">Belongs to the PEP-utilizing enzyme family.</text>
</comment>
<dbReference type="InterPro" id="IPR006319">
    <property type="entry name" value="PEP_synth"/>
</dbReference>
<organism evidence="16 17">
    <name type="scientific">Candidatus Taylorbacteria bacterium RIFCSPHIGHO2_01_FULL_46_22b</name>
    <dbReference type="NCBI Taxonomy" id="1802301"/>
    <lineage>
        <taxon>Bacteria</taxon>
        <taxon>Candidatus Tayloriibacteriota</taxon>
    </lineage>
</organism>
<evidence type="ECO:0000313" key="16">
    <source>
        <dbReference type="EMBL" id="OHA17702.1"/>
    </source>
</evidence>
<evidence type="ECO:0000313" key="17">
    <source>
        <dbReference type="Proteomes" id="UP000178873"/>
    </source>
</evidence>
<evidence type="ECO:0000256" key="13">
    <source>
        <dbReference type="ARBA" id="ARBA00033470"/>
    </source>
</evidence>
<evidence type="ECO:0000256" key="1">
    <source>
        <dbReference type="ARBA" id="ARBA00001946"/>
    </source>
</evidence>